<dbReference type="InterPro" id="IPR001962">
    <property type="entry name" value="Asn_synthase"/>
</dbReference>
<evidence type="ECO:0000256" key="3">
    <source>
        <dbReference type="ARBA" id="ARBA00048741"/>
    </source>
</evidence>
<dbReference type="PANTHER" id="PTHR43284">
    <property type="entry name" value="ASPARAGINE SYNTHETASE (GLUTAMINE-HYDROLYZING)"/>
    <property type="match status" value="1"/>
</dbReference>
<comment type="caution">
    <text evidence="5">The sequence shown here is derived from an EMBL/GenBank/DDBJ whole genome shotgun (WGS) entry which is preliminary data.</text>
</comment>
<dbReference type="EC" id="6.3.5.4" evidence="2"/>
<accession>A0A0U5G780</accession>
<comment type="pathway">
    <text evidence="1">Amino-acid biosynthesis; L-asparagine biosynthesis; L-asparagine from L-aspartate (L-Gln route): step 1/1.</text>
</comment>
<dbReference type="GO" id="GO:0005829">
    <property type="term" value="C:cytosol"/>
    <property type="evidence" value="ECO:0007669"/>
    <property type="project" value="TreeGrafter"/>
</dbReference>
<gene>
    <name evidence="5" type="ORF">XAC3562_210219</name>
</gene>
<keyword evidence="6" id="KW-1185">Reference proteome</keyword>
<dbReference type="Gene3D" id="3.40.50.620">
    <property type="entry name" value="HUPs"/>
    <property type="match status" value="1"/>
</dbReference>
<dbReference type="GO" id="GO:0006529">
    <property type="term" value="P:asparagine biosynthetic process"/>
    <property type="evidence" value="ECO:0007669"/>
    <property type="project" value="InterPro"/>
</dbReference>
<sequence length="159" mass="17970">MERGAPHHDPNVGSRHWHAKSNVSNLIQAREHVAEERTISRLQDALSMAVDRVGDRKTGSFLSGGTDSSLITSLLQSQRSTPVDTVTIGFEDADHDEMHWAQKVASHLGTRHSNNASAMSRPWPFCRRYRRRFANLLLTRPRFRRCLQQAPRAVTSVTC</sequence>
<organism evidence="5 6">
    <name type="scientific">Xanthomonas citri pv. citri</name>
    <dbReference type="NCBI Taxonomy" id="611301"/>
    <lineage>
        <taxon>Bacteria</taxon>
        <taxon>Pseudomonadati</taxon>
        <taxon>Pseudomonadota</taxon>
        <taxon>Gammaproteobacteria</taxon>
        <taxon>Lysobacterales</taxon>
        <taxon>Lysobacteraceae</taxon>
        <taxon>Xanthomonas</taxon>
    </lineage>
</organism>
<dbReference type="Proteomes" id="UP000052230">
    <property type="component" value="Unassembled WGS sequence"/>
</dbReference>
<dbReference type="Pfam" id="PF00733">
    <property type="entry name" value="Asn_synthase"/>
    <property type="match status" value="1"/>
</dbReference>
<name>A0A0U5G780_XANCI</name>
<dbReference type="InterPro" id="IPR014729">
    <property type="entry name" value="Rossmann-like_a/b/a_fold"/>
</dbReference>
<comment type="catalytic activity">
    <reaction evidence="3">
        <text>L-aspartate + L-glutamine + ATP + H2O = L-asparagine + L-glutamate + AMP + diphosphate + H(+)</text>
        <dbReference type="Rhea" id="RHEA:12228"/>
        <dbReference type="ChEBI" id="CHEBI:15377"/>
        <dbReference type="ChEBI" id="CHEBI:15378"/>
        <dbReference type="ChEBI" id="CHEBI:29985"/>
        <dbReference type="ChEBI" id="CHEBI:29991"/>
        <dbReference type="ChEBI" id="CHEBI:30616"/>
        <dbReference type="ChEBI" id="CHEBI:33019"/>
        <dbReference type="ChEBI" id="CHEBI:58048"/>
        <dbReference type="ChEBI" id="CHEBI:58359"/>
        <dbReference type="ChEBI" id="CHEBI:456215"/>
        <dbReference type="EC" id="6.3.5.4"/>
    </reaction>
</comment>
<dbReference type="PANTHER" id="PTHR43284:SF1">
    <property type="entry name" value="ASPARAGINE SYNTHETASE"/>
    <property type="match status" value="1"/>
</dbReference>
<protein>
    <recommendedName>
        <fullName evidence="2">asparagine synthase (glutamine-hydrolyzing)</fullName>
        <ecNumber evidence="2">6.3.5.4</ecNumber>
    </recommendedName>
</protein>
<dbReference type="SUPFAM" id="SSF52402">
    <property type="entry name" value="Adenine nucleotide alpha hydrolases-like"/>
    <property type="match status" value="1"/>
</dbReference>
<proteinExistence type="predicted"/>
<reference evidence="5 6" key="1">
    <citation type="submission" date="2014-09" db="EMBL/GenBank/DDBJ databases">
        <authorList>
            <person name="Regsiter A."/>
        </authorList>
    </citation>
    <scope>NUCLEOTIDE SEQUENCE [LARGE SCALE GENOMIC DNA]</scope>
</reference>
<feature type="domain" description="Asparagine synthetase" evidence="4">
    <location>
        <begin position="42"/>
        <end position="113"/>
    </location>
</feature>
<evidence type="ECO:0000313" key="6">
    <source>
        <dbReference type="Proteomes" id="UP000052230"/>
    </source>
</evidence>
<dbReference type="EMBL" id="CCXZ01000113">
    <property type="protein sequence ID" value="CEG15755.1"/>
    <property type="molecule type" value="Genomic_DNA"/>
</dbReference>
<evidence type="ECO:0000256" key="1">
    <source>
        <dbReference type="ARBA" id="ARBA00005187"/>
    </source>
</evidence>
<evidence type="ECO:0000256" key="2">
    <source>
        <dbReference type="ARBA" id="ARBA00012737"/>
    </source>
</evidence>
<evidence type="ECO:0000313" key="5">
    <source>
        <dbReference type="EMBL" id="CEG15755.1"/>
    </source>
</evidence>
<evidence type="ECO:0000259" key="4">
    <source>
        <dbReference type="Pfam" id="PF00733"/>
    </source>
</evidence>
<dbReference type="InterPro" id="IPR051786">
    <property type="entry name" value="ASN_synthetase/amidase"/>
</dbReference>
<dbReference type="AlphaFoldDB" id="A0A0U5G780"/>
<dbReference type="GO" id="GO:0004066">
    <property type="term" value="F:asparagine synthase (glutamine-hydrolyzing) activity"/>
    <property type="evidence" value="ECO:0007669"/>
    <property type="project" value="UniProtKB-EC"/>
</dbReference>